<name>A0ABS4CZF2_9BACI</name>
<accession>A0ABS4CZF2</accession>
<keyword evidence="2" id="KW-1185">Reference proteome</keyword>
<protein>
    <recommendedName>
        <fullName evidence="3">Secreted protein</fullName>
    </recommendedName>
</protein>
<dbReference type="EMBL" id="JAFDST010000003">
    <property type="protein sequence ID" value="MBP1082741.1"/>
    <property type="molecule type" value="Genomic_DNA"/>
</dbReference>
<evidence type="ECO:0000313" key="1">
    <source>
        <dbReference type="EMBL" id="MBP1082741.1"/>
    </source>
</evidence>
<proteinExistence type="predicted"/>
<organism evidence="1 2">
    <name type="scientific">Bacillus capparidis</name>
    <dbReference type="NCBI Taxonomy" id="1840411"/>
    <lineage>
        <taxon>Bacteria</taxon>
        <taxon>Bacillati</taxon>
        <taxon>Bacillota</taxon>
        <taxon>Bacilli</taxon>
        <taxon>Bacillales</taxon>
        <taxon>Bacillaceae</taxon>
        <taxon>Bacillus</taxon>
    </lineage>
</organism>
<dbReference type="Proteomes" id="UP000674416">
    <property type="component" value="Unassembled WGS sequence"/>
</dbReference>
<evidence type="ECO:0008006" key="3">
    <source>
        <dbReference type="Google" id="ProtNLM"/>
    </source>
</evidence>
<gene>
    <name evidence="1" type="ORF">JOC74_003244</name>
</gene>
<evidence type="ECO:0000313" key="2">
    <source>
        <dbReference type="Proteomes" id="UP000674416"/>
    </source>
</evidence>
<sequence length="72" mass="8204">MLCTICALLLYFFLTRYLTIKFISTSSLLYSSKSIFSPVVNMLISDSSLYHNETAALVKEILPKKHGNTQRK</sequence>
<comment type="caution">
    <text evidence="1">The sequence shown here is derived from an EMBL/GenBank/DDBJ whole genome shotgun (WGS) entry which is preliminary data.</text>
</comment>
<reference evidence="1 2" key="1">
    <citation type="submission" date="2021-01" db="EMBL/GenBank/DDBJ databases">
        <title>Genomic Encyclopedia of Type Strains, Phase IV (KMG-IV): sequencing the most valuable type-strain genomes for metagenomic binning, comparative biology and taxonomic classification.</title>
        <authorList>
            <person name="Goeker M."/>
        </authorList>
    </citation>
    <scope>NUCLEOTIDE SEQUENCE [LARGE SCALE GENOMIC DNA]</scope>
    <source>
        <strain evidence="1 2">DSM 103394</strain>
    </source>
</reference>